<protein>
    <submittedName>
        <fullName evidence="1">Uncharacterized protein</fullName>
    </submittedName>
</protein>
<name>W0UX57_9BURK</name>
<reference evidence="1 2" key="1">
    <citation type="journal article" date="2015" name="Genome Announc.">
        <title>Genome Sequence of Mushroom Soft-Rot Pathogen Janthinobacterium agaricidamnosum.</title>
        <authorList>
            <person name="Graupner K."/>
            <person name="Lackner G."/>
            <person name="Hertweck C."/>
        </authorList>
    </citation>
    <scope>NUCLEOTIDE SEQUENCE [LARGE SCALE GENOMIC DNA]</scope>
    <source>
        <strain evidence="2">NBRC 102515 / DSM 9628</strain>
    </source>
</reference>
<evidence type="ECO:0000313" key="1">
    <source>
        <dbReference type="EMBL" id="CDG81109.1"/>
    </source>
</evidence>
<dbReference type="KEGG" id="jag:GJA_449"/>
<dbReference type="EMBL" id="HG322949">
    <property type="protein sequence ID" value="CDG81109.1"/>
    <property type="molecule type" value="Genomic_DNA"/>
</dbReference>
<organism evidence="1 2">
    <name type="scientific">Janthinobacterium agaricidamnosum NBRC 102515 = DSM 9628</name>
    <dbReference type="NCBI Taxonomy" id="1349767"/>
    <lineage>
        <taxon>Bacteria</taxon>
        <taxon>Pseudomonadati</taxon>
        <taxon>Pseudomonadota</taxon>
        <taxon>Betaproteobacteria</taxon>
        <taxon>Burkholderiales</taxon>
        <taxon>Oxalobacteraceae</taxon>
        <taxon>Janthinobacterium</taxon>
    </lineage>
</organism>
<dbReference type="HOGENOM" id="CLU_3252699_0_0_4"/>
<gene>
    <name evidence="1" type="ORF">GJA_449</name>
</gene>
<sequence length="42" mass="5311">MQKFTKHHPDNNFAKYKMKFCRNVRKIHRQYSNKFNLINDLR</sequence>
<accession>W0UX57</accession>
<proteinExistence type="predicted"/>
<evidence type="ECO:0000313" key="2">
    <source>
        <dbReference type="Proteomes" id="UP000027604"/>
    </source>
</evidence>
<dbReference type="Proteomes" id="UP000027604">
    <property type="component" value="Chromosome I"/>
</dbReference>
<keyword evidence="2" id="KW-1185">Reference proteome</keyword>
<dbReference type="AlphaFoldDB" id="W0UX57"/>